<sequence length="220" mass="24475">MIKNKPLLLPRITALLFSSICLAFAPVQAELVTQAELRLAHETVPLKDNLDLQIDRIGFEIYGERIKGIQLGLSGGWLDSSIDNLPTVATTELSGKYLGLRLNNVPAKAGWAAQWSADYLFYQLDKKIDQREIELDWSQINLNLGYGFAGEDFRIAAGIEALVIDGDLQDNNGLNQGIQQDKPIGGWLEFGLRADQHGDLLIKISAPHQQMIQLSFRNSF</sequence>
<dbReference type="EMBL" id="QDDL01000005">
    <property type="protein sequence ID" value="PVZ68148.1"/>
    <property type="molecule type" value="Genomic_DNA"/>
</dbReference>
<dbReference type="OrthoDB" id="9981271at2"/>
<name>A0A2V1GW17_9GAMM</name>
<evidence type="ECO:0000313" key="2">
    <source>
        <dbReference type="EMBL" id="PVZ68148.1"/>
    </source>
</evidence>
<dbReference type="Proteomes" id="UP000244906">
    <property type="component" value="Unassembled WGS sequence"/>
</dbReference>
<dbReference type="RefSeq" id="WP_116687477.1">
    <property type="nucleotide sequence ID" value="NZ_CAWNYD010000005.1"/>
</dbReference>
<evidence type="ECO:0008006" key="4">
    <source>
        <dbReference type="Google" id="ProtNLM"/>
    </source>
</evidence>
<reference evidence="2 3" key="1">
    <citation type="submission" date="2018-04" db="EMBL/GenBank/DDBJ databases">
        <title>Thalassorhabdus spongiae gen. nov., sp. nov., isolated from a marine sponge in South-West Iceland.</title>
        <authorList>
            <person name="Knobloch S."/>
            <person name="Daussin A."/>
            <person name="Johannsson R."/>
            <person name="Marteinsson V.T."/>
        </authorList>
    </citation>
    <scope>NUCLEOTIDE SEQUENCE [LARGE SCALE GENOMIC DNA]</scope>
    <source>
        <strain evidence="2 3">Hp12</strain>
    </source>
</reference>
<keyword evidence="1" id="KW-0732">Signal</keyword>
<accession>A0A2V1GW17</accession>
<protein>
    <recommendedName>
        <fullName evidence="4">Outer membrane protein beta-barrel domain-containing protein</fullName>
    </recommendedName>
</protein>
<feature type="chain" id="PRO_5016157929" description="Outer membrane protein beta-barrel domain-containing protein" evidence="1">
    <location>
        <begin position="30"/>
        <end position="220"/>
    </location>
</feature>
<organism evidence="2 3">
    <name type="scientific">Pelagibaculum spongiae</name>
    <dbReference type="NCBI Taxonomy" id="2080658"/>
    <lineage>
        <taxon>Bacteria</taxon>
        <taxon>Pseudomonadati</taxon>
        <taxon>Pseudomonadota</taxon>
        <taxon>Gammaproteobacteria</taxon>
        <taxon>Oceanospirillales</taxon>
        <taxon>Pelagibaculum</taxon>
    </lineage>
</organism>
<comment type="caution">
    <text evidence="2">The sequence shown here is derived from an EMBL/GenBank/DDBJ whole genome shotgun (WGS) entry which is preliminary data.</text>
</comment>
<evidence type="ECO:0000256" key="1">
    <source>
        <dbReference type="SAM" id="SignalP"/>
    </source>
</evidence>
<dbReference type="AlphaFoldDB" id="A0A2V1GW17"/>
<evidence type="ECO:0000313" key="3">
    <source>
        <dbReference type="Proteomes" id="UP000244906"/>
    </source>
</evidence>
<gene>
    <name evidence="2" type="ORF">DC094_12650</name>
</gene>
<proteinExistence type="predicted"/>
<feature type="signal peptide" evidence="1">
    <location>
        <begin position="1"/>
        <end position="29"/>
    </location>
</feature>
<keyword evidence="3" id="KW-1185">Reference proteome</keyword>